<evidence type="ECO:0000313" key="16">
    <source>
        <dbReference type="Proteomes" id="UP000240989"/>
    </source>
</evidence>
<comment type="caution">
    <text evidence="15">The sequence shown here is derived from an EMBL/GenBank/DDBJ whole genome shotgun (WGS) entry which is preliminary data.</text>
</comment>
<dbReference type="PANTHER" id="PTHR30531">
    <property type="entry name" value="FLAGELLAR BIOSYNTHETIC PROTEIN FLHB"/>
    <property type="match status" value="1"/>
</dbReference>
<evidence type="ECO:0000256" key="4">
    <source>
        <dbReference type="ARBA" id="ARBA00022448"/>
    </source>
</evidence>
<dbReference type="PRINTS" id="PR00950">
    <property type="entry name" value="TYPE3IMSPROT"/>
</dbReference>
<keyword evidence="4 13" id="KW-0813">Transport</keyword>
<comment type="similarity">
    <text evidence="2 13">Belongs to the type III secretion exporter family.</text>
</comment>
<keyword evidence="15" id="KW-0282">Flagellum</keyword>
<gene>
    <name evidence="13 15" type="primary">flhB</name>
    <name evidence="15" type="ORF">C0W27_08680</name>
</gene>
<keyword evidence="15" id="KW-0966">Cell projection</keyword>
<name>A0ABX5H4C6_PHOAN</name>
<dbReference type="EMBL" id="PYOU01000006">
    <property type="protein sequence ID" value="PSX10715.1"/>
    <property type="molecule type" value="Genomic_DNA"/>
</dbReference>
<evidence type="ECO:0000256" key="6">
    <source>
        <dbReference type="ARBA" id="ARBA00022692"/>
    </source>
</evidence>
<dbReference type="Pfam" id="PF01312">
    <property type="entry name" value="Bac_export_2"/>
    <property type="match status" value="1"/>
</dbReference>
<feature type="transmembrane region" description="Helical" evidence="13">
    <location>
        <begin position="143"/>
        <end position="164"/>
    </location>
</feature>
<keyword evidence="16" id="KW-1185">Reference proteome</keyword>
<dbReference type="InterPro" id="IPR029025">
    <property type="entry name" value="T3SS_substrate_exporter_C"/>
</dbReference>
<organism evidence="15 16">
    <name type="scientific">Photobacterium angustum</name>
    <dbReference type="NCBI Taxonomy" id="661"/>
    <lineage>
        <taxon>Bacteria</taxon>
        <taxon>Pseudomonadati</taxon>
        <taxon>Pseudomonadota</taxon>
        <taxon>Gammaproteobacteria</taxon>
        <taxon>Vibrionales</taxon>
        <taxon>Vibrionaceae</taxon>
        <taxon>Photobacterium</taxon>
    </lineage>
</organism>
<evidence type="ECO:0000256" key="2">
    <source>
        <dbReference type="ARBA" id="ARBA00010690"/>
    </source>
</evidence>
<evidence type="ECO:0000256" key="7">
    <source>
        <dbReference type="ARBA" id="ARBA00022795"/>
    </source>
</evidence>
<keyword evidence="6 13" id="KW-0812">Transmembrane</keyword>
<evidence type="ECO:0000256" key="12">
    <source>
        <dbReference type="ARBA" id="ARBA00025078"/>
    </source>
</evidence>
<evidence type="ECO:0000256" key="1">
    <source>
        <dbReference type="ARBA" id="ARBA00004651"/>
    </source>
</evidence>
<accession>A0ABX5H4C6</accession>
<feature type="transmembrane region" description="Helical" evidence="13">
    <location>
        <begin position="100"/>
        <end position="122"/>
    </location>
</feature>
<keyword evidence="8 13" id="KW-0653">Protein transport</keyword>
<reference evidence="15 16" key="1">
    <citation type="submission" date="2018-01" db="EMBL/GenBank/DDBJ databases">
        <title>Whole genome sequencing of Histamine producing bacteria.</title>
        <authorList>
            <person name="Butler K."/>
        </authorList>
    </citation>
    <scope>NUCLEOTIDE SEQUENCE [LARGE SCALE GENOMIC DNA]</scope>
    <source>
        <strain evidence="15 16">A6-1</strain>
    </source>
</reference>
<feature type="transmembrane region" description="Helical" evidence="13">
    <location>
        <begin position="33"/>
        <end position="54"/>
    </location>
</feature>
<proteinExistence type="inferred from homology"/>
<keyword evidence="11 13" id="KW-1006">Bacterial flagellum protein export</keyword>
<dbReference type="Gene3D" id="3.40.1690.10">
    <property type="entry name" value="secretion proteins EscU"/>
    <property type="match status" value="1"/>
</dbReference>
<keyword evidence="10 13" id="KW-0472">Membrane</keyword>
<dbReference type="PANTHER" id="PTHR30531:SF12">
    <property type="entry name" value="FLAGELLAR BIOSYNTHETIC PROTEIN FLHB"/>
    <property type="match status" value="1"/>
</dbReference>
<evidence type="ECO:0000256" key="13">
    <source>
        <dbReference type="RuleBase" id="RU364091"/>
    </source>
</evidence>
<protein>
    <recommendedName>
        <fullName evidence="3 13">Flagellar biosynthetic protein FlhB</fullName>
    </recommendedName>
</protein>
<dbReference type="Gene3D" id="6.10.250.2080">
    <property type="match status" value="1"/>
</dbReference>
<sequence length="375" mass="42082">MSQSSAQDKTEKATPQKIRKAREQGQIPRAKDFTAATIFTAVVVFFYFQIDAIWQALNGVFKLNMTISHDGLRSPWLAIEALGTSLAIIIQLLLPLFGLILITAIASSLLIGGWLFYPAGILPKLSKIDPIAGIKRMFSTRSLVELLKSTLKVCVIFLLLYLYLDANLSRLLGMQNLPLKQGVSLILTILFHGILLMGVALLLFGLIDIPYQKWEHAKELKMTKQELKEEFKSNEGNPEIKQRIRQIQQQFARRKIDKAVPKADVVIVNPTHYAVAIKYDTTLSEAPFVVAKGIDEAAMHIQTIAKQHDVEILHSPPLTRAIYHSTQIEQAIPSQLYVAVAHILTYVLQLKAFRQGKGNQPQTLPNFVIPKHLQH</sequence>
<keyword evidence="5 13" id="KW-1003">Cell membrane</keyword>
<keyword evidence="15" id="KW-0969">Cilium</keyword>
<feature type="transmembrane region" description="Helical" evidence="13">
    <location>
        <begin position="75"/>
        <end position="94"/>
    </location>
</feature>
<dbReference type="Proteomes" id="UP000240989">
    <property type="component" value="Unassembled WGS sequence"/>
</dbReference>
<evidence type="ECO:0000256" key="3">
    <source>
        <dbReference type="ARBA" id="ARBA00021622"/>
    </source>
</evidence>
<comment type="subcellular location">
    <subcellularLocation>
        <location evidence="1">Cell membrane</location>
        <topology evidence="1">Multi-pass membrane protein</topology>
    </subcellularLocation>
</comment>
<evidence type="ECO:0000313" key="15">
    <source>
        <dbReference type="EMBL" id="PSX10715.1"/>
    </source>
</evidence>
<dbReference type="SUPFAM" id="SSF160544">
    <property type="entry name" value="EscU C-terminal domain-like"/>
    <property type="match status" value="1"/>
</dbReference>
<dbReference type="InterPro" id="IPR006135">
    <property type="entry name" value="T3SS_substrate_exporter"/>
</dbReference>
<evidence type="ECO:0000256" key="9">
    <source>
        <dbReference type="ARBA" id="ARBA00022989"/>
    </source>
</evidence>
<dbReference type="NCBIfam" id="TIGR00328">
    <property type="entry name" value="flhB"/>
    <property type="match status" value="1"/>
</dbReference>
<feature type="transmembrane region" description="Helical" evidence="13">
    <location>
        <begin position="184"/>
        <end position="207"/>
    </location>
</feature>
<evidence type="ECO:0000256" key="14">
    <source>
        <dbReference type="SAM" id="MobiDB-lite"/>
    </source>
</evidence>
<keyword evidence="7 13" id="KW-1005">Bacterial flagellum biogenesis</keyword>
<evidence type="ECO:0000256" key="10">
    <source>
        <dbReference type="ARBA" id="ARBA00023136"/>
    </source>
</evidence>
<dbReference type="RefSeq" id="WP_045152318.1">
    <property type="nucleotide sequence ID" value="NZ_JZSW01000004.1"/>
</dbReference>
<feature type="region of interest" description="Disordered" evidence="14">
    <location>
        <begin position="1"/>
        <end position="24"/>
    </location>
</feature>
<comment type="function">
    <text evidence="12 13">Required for formation of the rod structure in the basal body of the flagellar apparatus. Together with FliI and FliH, may constitute the export apparatus of flagellin.</text>
</comment>
<dbReference type="InterPro" id="IPR006136">
    <property type="entry name" value="FlhB"/>
</dbReference>
<keyword evidence="9 13" id="KW-1133">Transmembrane helix</keyword>
<evidence type="ECO:0000256" key="8">
    <source>
        <dbReference type="ARBA" id="ARBA00022927"/>
    </source>
</evidence>
<evidence type="ECO:0000256" key="11">
    <source>
        <dbReference type="ARBA" id="ARBA00023225"/>
    </source>
</evidence>
<evidence type="ECO:0000256" key="5">
    <source>
        <dbReference type="ARBA" id="ARBA00022475"/>
    </source>
</evidence>